<keyword evidence="10 11" id="KW-0472">Membrane</keyword>
<evidence type="ECO:0000256" key="11">
    <source>
        <dbReference type="SAM" id="Phobius"/>
    </source>
</evidence>
<dbReference type="InterPro" id="IPR003594">
    <property type="entry name" value="HATPase_dom"/>
</dbReference>
<keyword evidence="6 11" id="KW-0812">Transmembrane</keyword>
<dbReference type="InterPro" id="IPR004358">
    <property type="entry name" value="Sig_transdc_His_kin-like_C"/>
</dbReference>
<evidence type="ECO:0000256" key="10">
    <source>
        <dbReference type="ARBA" id="ARBA00023136"/>
    </source>
</evidence>
<dbReference type="InterPro" id="IPR013727">
    <property type="entry name" value="2CSK_N"/>
</dbReference>
<dbReference type="SUPFAM" id="SSF47384">
    <property type="entry name" value="Homodimeric domain of signal transducing histidine kinase"/>
    <property type="match status" value="1"/>
</dbReference>
<dbReference type="PROSITE" id="PS50109">
    <property type="entry name" value="HIS_KIN"/>
    <property type="match status" value="1"/>
</dbReference>
<dbReference type="PRINTS" id="PR00344">
    <property type="entry name" value="BCTRLSENSOR"/>
</dbReference>
<keyword evidence="5" id="KW-0808">Transferase</keyword>
<evidence type="ECO:0000259" key="13">
    <source>
        <dbReference type="PROSITE" id="PS50885"/>
    </source>
</evidence>
<dbReference type="RefSeq" id="WP_130480452.1">
    <property type="nucleotide sequence ID" value="NZ_SGWV01000007.1"/>
</dbReference>
<keyword evidence="7 14" id="KW-0418">Kinase</keyword>
<keyword evidence="8 11" id="KW-1133">Transmembrane helix</keyword>
<evidence type="ECO:0000256" key="1">
    <source>
        <dbReference type="ARBA" id="ARBA00000085"/>
    </source>
</evidence>
<dbReference type="GO" id="GO:0005886">
    <property type="term" value="C:plasma membrane"/>
    <property type="evidence" value="ECO:0007669"/>
    <property type="project" value="TreeGrafter"/>
</dbReference>
<dbReference type="OrthoDB" id="8554694at2"/>
<accession>A0A4Q7LTH0</accession>
<organism evidence="14 15">
    <name type="scientific">Sphaerotilus mobilis</name>
    <dbReference type="NCBI Taxonomy" id="47994"/>
    <lineage>
        <taxon>Bacteria</taxon>
        <taxon>Pseudomonadati</taxon>
        <taxon>Pseudomonadota</taxon>
        <taxon>Betaproteobacteria</taxon>
        <taxon>Burkholderiales</taxon>
        <taxon>Sphaerotilaceae</taxon>
        <taxon>Sphaerotilus</taxon>
    </lineage>
</organism>
<dbReference type="InterPro" id="IPR050428">
    <property type="entry name" value="TCS_sensor_his_kinase"/>
</dbReference>
<evidence type="ECO:0000313" key="14">
    <source>
        <dbReference type="EMBL" id="RZS58295.1"/>
    </source>
</evidence>
<dbReference type="AlphaFoldDB" id="A0A4Q7LTH0"/>
<evidence type="ECO:0000256" key="6">
    <source>
        <dbReference type="ARBA" id="ARBA00022692"/>
    </source>
</evidence>
<comment type="catalytic activity">
    <reaction evidence="1">
        <text>ATP + protein L-histidine = ADP + protein N-phospho-L-histidine.</text>
        <dbReference type="EC" id="2.7.13.3"/>
    </reaction>
</comment>
<dbReference type="InterPro" id="IPR005467">
    <property type="entry name" value="His_kinase_dom"/>
</dbReference>
<dbReference type="Gene3D" id="1.10.287.130">
    <property type="match status" value="1"/>
</dbReference>
<dbReference type="PROSITE" id="PS50885">
    <property type="entry name" value="HAMP"/>
    <property type="match status" value="1"/>
</dbReference>
<feature type="transmembrane region" description="Helical" evidence="11">
    <location>
        <begin position="190"/>
        <end position="213"/>
    </location>
</feature>
<dbReference type="Gene3D" id="3.30.565.10">
    <property type="entry name" value="Histidine kinase-like ATPase, C-terminal domain"/>
    <property type="match status" value="1"/>
</dbReference>
<name>A0A4Q7LTH0_9BURK</name>
<dbReference type="Pfam" id="PF02518">
    <property type="entry name" value="HATPase_c"/>
    <property type="match status" value="1"/>
</dbReference>
<dbReference type="InterPro" id="IPR036890">
    <property type="entry name" value="HATPase_C_sf"/>
</dbReference>
<keyword evidence="4" id="KW-0597">Phosphoprotein</keyword>
<dbReference type="GO" id="GO:0000155">
    <property type="term" value="F:phosphorelay sensor kinase activity"/>
    <property type="evidence" value="ECO:0007669"/>
    <property type="project" value="InterPro"/>
</dbReference>
<dbReference type="InterPro" id="IPR003661">
    <property type="entry name" value="HisK_dim/P_dom"/>
</dbReference>
<dbReference type="PANTHER" id="PTHR45436:SF1">
    <property type="entry name" value="SENSOR PROTEIN QSEC"/>
    <property type="match status" value="1"/>
</dbReference>
<dbReference type="PANTHER" id="PTHR45436">
    <property type="entry name" value="SENSOR HISTIDINE KINASE YKOH"/>
    <property type="match status" value="1"/>
</dbReference>
<evidence type="ECO:0000259" key="12">
    <source>
        <dbReference type="PROSITE" id="PS50109"/>
    </source>
</evidence>
<dbReference type="InterPro" id="IPR003660">
    <property type="entry name" value="HAMP_dom"/>
</dbReference>
<dbReference type="EC" id="2.7.13.3" evidence="3"/>
<keyword evidence="15" id="KW-1185">Reference proteome</keyword>
<dbReference type="SMART" id="SM00388">
    <property type="entry name" value="HisKA"/>
    <property type="match status" value="1"/>
</dbReference>
<dbReference type="CDD" id="cd00082">
    <property type="entry name" value="HisKA"/>
    <property type="match status" value="1"/>
</dbReference>
<feature type="domain" description="Histidine kinase" evidence="12">
    <location>
        <begin position="274"/>
        <end position="498"/>
    </location>
</feature>
<dbReference type="SUPFAM" id="SSF55874">
    <property type="entry name" value="ATPase domain of HSP90 chaperone/DNA topoisomerase II/histidine kinase"/>
    <property type="match status" value="1"/>
</dbReference>
<evidence type="ECO:0000256" key="4">
    <source>
        <dbReference type="ARBA" id="ARBA00022553"/>
    </source>
</evidence>
<evidence type="ECO:0000256" key="7">
    <source>
        <dbReference type="ARBA" id="ARBA00022777"/>
    </source>
</evidence>
<evidence type="ECO:0000313" key="15">
    <source>
        <dbReference type="Proteomes" id="UP000293433"/>
    </source>
</evidence>
<dbReference type="Pfam" id="PF08521">
    <property type="entry name" value="2CSK_N"/>
    <property type="match status" value="1"/>
</dbReference>
<evidence type="ECO:0000256" key="5">
    <source>
        <dbReference type="ARBA" id="ARBA00022679"/>
    </source>
</evidence>
<dbReference type="Pfam" id="PF00512">
    <property type="entry name" value="HisKA"/>
    <property type="match status" value="1"/>
</dbReference>
<dbReference type="SMART" id="SM00387">
    <property type="entry name" value="HATPase_c"/>
    <property type="match status" value="1"/>
</dbReference>
<gene>
    <name evidence="14" type="ORF">EV685_0579</name>
</gene>
<protein>
    <recommendedName>
        <fullName evidence="3">histidine kinase</fullName>
        <ecNumber evidence="3">2.7.13.3</ecNumber>
    </recommendedName>
</protein>
<dbReference type="EMBL" id="SGWV01000007">
    <property type="protein sequence ID" value="RZS58295.1"/>
    <property type="molecule type" value="Genomic_DNA"/>
</dbReference>
<sequence>MPTPSPWSSRLFQRLPVLSPGRSSLHRHLMVWLLLPQLVLWLAAAGVSYNVALRHANQANDRGLYLSSRALARQVKPIGSGLFVDFPRAAKDIIESDPDDQVYYMVSTPPGQFILGNLKLPLPPPNAPELIDQPVFYDAVIETGPSDQPIQTAVRVAAITLNWGDTREPQRMLVQVAKSRISHEALTRNILADTALPLSLLMATMWALVWMGIRTGLAPLARLRDAVSGRGPDDLAPVELESAPEEVRDLAAALNSLLTAVRDNVVHQRRFISDAAHQLRTPLAGLKSQTELALKEATDPALHARLSRVHESATRSAHLVTQLLTLARAEPESAAAQARSRFDLRRLTHELTAELVPRALKARIDLGVDEAGAAPDGPTERATPLWVEGNALLIREALSNVIDNAIRYAGEGAEVSVRCHAEGPHDIAVEVDDNGPGVPAPLQGQVFDRFFRATTEGSGCGLGLAIVKEIVERHHGRVAMQALQPRGLRVRITLPRRP</sequence>
<dbReference type="Proteomes" id="UP000293433">
    <property type="component" value="Unassembled WGS sequence"/>
</dbReference>
<comment type="subcellular location">
    <subcellularLocation>
        <location evidence="2">Membrane</location>
    </subcellularLocation>
</comment>
<keyword evidence="9" id="KW-0902">Two-component regulatory system</keyword>
<feature type="transmembrane region" description="Helical" evidence="11">
    <location>
        <begin position="29"/>
        <end position="52"/>
    </location>
</feature>
<proteinExistence type="predicted"/>
<comment type="caution">
    <text evidence="14">The sequence shown here is derived from an EMBL/GenBank/DDBJ whole genome shotgun (WGS) entry which is preliminary data.</text>
</comment>
<reference evidence="14 15" key="1">
    <citation type="submission" date="2019-02" db="EMBL/GenBank/DDBJ databases">
        <title>Genomic Encyclopedia of Type Strains, Phase IV (KMG-IV): sequencing the most valuable type-strain genomes for metagenomic binning, comparative biology and taxonomic classification.</title>
        <authorList>
            <person name="Goeker M."/>
        </authorList>
    </citation>
    <scope>NUCLEOTIDE SEQUENCE [LARGE SCALE GENOMIC DNA]</scope>
    <source>
        <strain evidence="14 15">DSM 10617</strain>
    </source>
</reference>
<evidence type="ECO:0000256" key="8">
    <source>
        <dbReference type="ARBA" id="ARBA00022989"/>
    </source>
</evidence>
<evidence type="ECO:0000256" key="2">
    <source>
        <dbReference type="ARBA" id="ARBA00004370"/>
    </source>
</evidence>
<evidence type="ECO:0000256" key="3">
    <source>
        <dbReference type="ARBA" id="ARBA00012438"/>
    </source>
</evidence>
<dbReference type="InterPro" id="IPR036097">
    <property type="entry name" value="HisK_dim/P_sf"/>
</dbReference>
<feature type="domain" description="HAMP" evidence="13">
    <location>
        <begin position="214"/>
        <end position="266"/>
    </location>
</feature>
<evidence type="ECO:0000256" key="9">
    <source>
        <dbReference type="ARBA" id="ARBA00023012"/>
    </source>
</evidence>